<keyword evidence="13" id="KW-1185">Reference proteome</keyword>
<evidence type="ECO:0000259" key="11">
    <source>
        <dbReference type="PROSITE" id="PS50893"/>
    </source>
</evidence>
<keyword evidence="7" id="KW-0547">Nucleotide-binding</keyword>
<dbReference type="Pfam" id="PF00005">
    <property type="entry name" value="ABC_tran"/>
    <property type="match status" value="2"/>
</dbReference>
<sequence length="519" mass="57082">MFHIFYQEGGNKMTIALEMKQITKEFPGVKALDRVTFQVKKGEIHALCGENGAGKSTLMKVLSGVYPHGSYEGSIEIEGTEQTFRSIKDAEKAGVAIIYQELALVKEMSVTENLFLGKEHAKFGVIDAHRQHKETEYWLEQVGLSSIHPETVTGTLGIGQQQLVEIAKALSKDAKILILDEPTAALTEKEVEILLDILRKFRERGVSCIYISHKLNEVFSISDSVTILRDGKTIATKSIGEVNEDQVISLMVGRELKDRFPREESTPGDVVLELANYNVPDRKNPNKKIIRDVSFQLRKGEIVGIAGLMGSGRTELAMSLFGALDGRTSGTVKIEGKPVTIKQPDHAIAHGIALVTEDRKRTGLVLERSIQDNITLPSLKQVSSWSGIDSSKEVSQAMSYFQKLGVKATSLETVVGTLSGGNQQKVVLGKWLMTKPKVLILDEPTRGVDVGAKYEIYQIMNELVREGVSILMISSELPEVLGMSHRIFVMAEGSITAEWKAEDATQERIMTAATGGDQI</sequence>
<dbReference type="SMART" id="SM00382">
    <property type="entry name" value="AAA"/>
    <property type="match status" value="2"/>
</dbReference>
<dbReference type="NCBIfam" id="NF010069">
    <property type="entry name" value="PRK13549.1"/>
    <property type="match status" value="1"/>
</dbReference>
<accession>A0A4R2RSV3</accession>
<proteinExistence type="predicted"/>
<dbReference type="Proteomes" id="UP000294746">
    <property type="component" value="Unassembled WGS sequence"/>
</dbReference>
<dbReference type="GO" id="GO:0005524">
    <property type="term" value="F:ATP binding"/>
    <property type="evidence" value="ECO:0007669"/>
    <property type="project" value="UniProtKB-KW"/>
</dbReference>
<evidence type="ECO:0000256" key="2">
    <source>
        <dbReference type="ARBA" id="ARBA00004533"/>
    </source>
</evidence>
<keyword evidence="3" id="KW-0813">Transport</keyword>
<keyword evidence="10" id="KW-0472">Membrane</keyword>
<evidence type="ECO:0000256" key="5">
    <source>
        <dbReference type="ARBA" id="ARBA00022597"/>
    </source>
</evidence>
<feature type="domain" description="ABC transporter" evidence="11">
    <location>
        <begin position="274"/>
        <end position="517"/>
    </location>
</feature>
<dbReference type="FunFam" id="3.40.50.300:FF:000126">
    <property type="entry name" value="Galactose/methyl galactoside import ATP-binding protein MglA"/>
    <property type="match status" value="1"/>
</dbReference>
<dbReference type="InterPro" id="IPR027417">
    <property type="entry name" value="P-loop_NTPase"/>
</dbReference>
<dbReference type="PROSITE" id="PS00211">
    <property type="entry name" value="ABC_TRANSPORTER_1"/>
    <property type="match status" value="1"/>
</dbReference>
<dbReference type="InterPro" id="IPR050107">
    <property type="entry name" value="ABC_carbohydrate_import_ATPase"/>
</dbReference>
<evidence type="ECO:0000256" key="6">
    <source>
        <dbReference type="ARBA" id="ARBA00022737"/>
    </source>
</evidence>
<keyword evidence="5" id="KW-0762">Sugar transport</keyword>
<protein>
    <submittedName>
        <fullName evidence="12">Xylose ABC transporter ATP-binding protein</fullName>
    </submittedName>
</protein>
<evidence type="ECO:0000313" key="13">
    <source>
        <dbReference type="Proteomes" id="UP000294746"/>
    </source>
</evidence>
<keyword evidence="9" id="KW-1278">Translocase</keyword>
<evidence type="ECO:0000256" key="9">
    <source>
        <dbReference type="ARBA" id="ARBA00022967"/>
    </source>
</evidence>
<dbReference type="PANTHER" id="PTHR43790:SF1">
    <property type="entry name" value="XYLOSE IMPORT ATP-BINDING PROTEIN XYLG"/>
    <property type="match status" value="1"/>
</dbReference>
<dbReference type="InterPro" id="IPR003439">
    <property type="entry name" value="ABC_transporter-like_ATP-bd"/>
</dbReference>
<evidence type="ECO:0000256" key="3">
    <source>
        <dbReference type="ARBA" id="ARBA00022448"/>
    </source>
</evidence>
<dbReference type="FunFam" id="3.40.50.300:FF:000127">
    <property type="entry name" value="Ribose import ATP-binding protein RbsA"/>
    <property type="match status" value="1"/>
</dbReference>
<dbReference type="GO" id="GO:0015749">
    <property type="term" value="P:monosaccharide transmembrane transport"/>
    <property type="evidence" value="ECO:0007669"/>
    <property type="project" value="UniProtKB-ARBA"/>
</dbReference>
<dbReference type="AlphaFoldDB" id="A0A4R2RSV3"/>
<organism evidence="12 13">
    <name type="scientific">Baia soyae</name>
    <dbReference type="NCBI Taxonomy" id="1544746"/>
    <lineage>
        <taxon>Bacteria</taxon>
        <taxon>Bacillati</taxon>
        <taxon>Bacillota</taxon>
        <taxon>Bacilli</taxon>
        <taxon>Bacillales</taxon>
        <taxon>Thermoactinomycetaceae</taxon>
        <taxon>Baia</taxon>
    </lineage>
</organism>
<dbReference type="Gene3D" id="3.40.50.300">
    <property type="entry name" value="P-loop containing nucleotide triphosphate hydrolases"/>
    <property type="match status" value="2"/>
</dbReference>
<evidence type="ECO:0000256" key="4">
    <source>
        <dbReference type="ARBA" id="ARBA00022475"/>
    </source>
</evidence>
<dbReference type="EMBL" id="SLXV01000024">
    <property type="protein sequence ID" value="TCP66423.1"/>
    <property type="molecule type" value="Genomic_DNA"/>
</dbReference>
<comment type="caution">
    <text evidence="12">The sequence shown here is derived from an EMBL/GenBank/DDBJ whole genome shotgun (WGS) entry which is preliminary data.</text>
</comment>
<feature type="domain" description="ABC transporter" evidence="11">
    <location>
        <begin position="17"/>
        <end position="255"/>
    </location>
</feature>
<keyword evidence="8 12" id="KW-0067">ATP-binding</keyword>
<dbReference type="PROSITE" id="PS50893">
    <property type="entry name" value="ABC_TRANSPORTER_2"/>
    <property type="match status" value="2"/>
</dbReference>
<evidence type="ECO:0000313" key="12">
    <source>
        <dbReference type="EMBL" id="TCP66423.1"/>
    </source>
</evidence>
<evidence type="ECO:0000256" key="7">
    <source>
        <dbReference type="ARBA" id="ARBA00022741"/>
    </source>
</evidence>
<evidence type="ECO:0000256" key="10">
    <source>
        <dbReference type="ARBA" id="ARBA00023136"/>
    </source>
</evidence>
<evidence type="ECO:0000256" key="1">
    <source>
        <dbReference type="ARBA" id="ARBA00004202"/>
    </source>
</evidence>
<keyword evidence="6" id="KW-0677">Repeat</keyword>
<dbReference type="GO" id="GO:0016887">
    <property type="term" value="F:ATP hydrolysis activity"/>
    <property type="evidence" value="ECO:0007669"/>
    <property type="project" value="InterPro"/>
</dbReference>
<reference evidence="12 13" key="1">
    <citation type="submission" date="2019-03" db="EMBL/GenBank/DDBJ databases">
        <title>Genomic Encyclopedia of Type Strains, Phase IV (KMG-IV): sequencing the most valuable type-strain genomes for metagenomic binning, comparative biology and taxonomic classification.</title>
        <authorList>
            <person name="Goeker M."/>
        </authorList>
    </citation>
    <scope>NUCLEOTIDE SEQUENCE [LARGE SCALE GENOMIC DNA]</scope>
    <source>
        <strain evidence="12 13">DSM 46831</strain>
    </source>
</reference>
<dbReference type="InterPro" id="IPR017871">
    <property type="entry name" value="ABC_transporter-like_CS"/>
</dbReference>
<dbReference type="InterPro" id="IPR003593">
    <property type="entry name" value="AAA+_ATPase"/>
</dbReference>
<dbReference type="SUPFAM" id="SSF52540">
    <property type="entry name" value="P-loop containing nucleoside triphosphate hydrolases"/>
    <property type="match status" value="2"/>
</dbReference>
<keyword evidence="4" id="KW-1003">Cell membrane</keyword>
<dbReference type="CDD" id="cd03215">
    <property type="entry name" value="ABC_Carb_Monos_II"/>
    <property type="match status" value="1"/>
</dbReference>
<dbReference type="PANTHER" id="PTHR43790">
    <property type="entry name" value="CARBOHYDRATE TRANSPORT ATP-BINDING PROTEIN MG119-RELATED"/>
    <property type="match status" value="1"/>
</dbReference>
<evidence type="ECO:0000256" key="8">
    <source>
        <dbReference type="ARBA" id="ARBA00022840"/>
    </source>
</evidence>
<comment type="subcellular location">
    <subcellularLocation>
        <location evidence="2">Cell inner membrane</location>
    </subcellularLocation>
    <subcellularLocation>
        <location evidence="1">Cell membrane</location>
        <topology evidence="1">Peripheral membrane protein</topology>
    </subcellularLocation>
</comment>
<dbReference type="CDD" id="cd03216">
    <property type="entry name" value="ABC_Carb_Monos_I"/>
    <property type="match status" value="1"/>
</dbReference>
<name>A0A4R2RSV3_9BACL</name>
<dbReference type="GO" id="GO:0005886">
    <property type="term" value="C:plasma membrane"/>
    <property type="evidence" value="ECO:0007669"/>
    <property type="project" value="UniProtKB-SubCell"/>
</dbReference>
<gene>
    <name evidence="12" type="ORF">EDD57_1242</name>
</gene>